<feature type="region of interest" description="Disordered" evidence="1">
    <location>
        <begin position="41"/>
        <end position="60"/>
    </location>
</feature>
<evidence type="ECO:0000256" key="1">
    <source>
        <dbReference type="SAM" id="MobiDB-lite"/>
    </source>
</evidence>
<dbReference type="RefSeq" id="XP_043163498.1">
    <property type="nucleotide sequence ID" value="XM_043307563.1"/>
</dbReference>
<organism evidence="2 3">
    <name type="scientific">Aspergillus pseudoviridinutans</name>
    <dbReference type="NCBI Taxonomy" id="1517512"/>
    <lineage>
        <taxon>Eukaryota</taxon>
        <taxon>Fungi</taxon>
        <taxon>Dikarya</taxon>
        <taxon>Ascomycota</taxon>
        <taxon>Pezizomycotina</taxon>
        <taxon>Eurotiomycetes</taxon>
        <taxon>Eurotiomycetidae</taxon>
        <taxon>Eurotiales</taxon>
        <taxon>Aspergillaceae</taxon>
        <taxon>Aspergillus</taxon>
        <taxon>Aspergillus subgen. Fumigati</taxon>
    </lineage>
</organism>
<dbReference type="EMBL" id="BHVY01000011">
    <property type="protein sequence ID" value="GIJ92752.1"/>
    <property type="molecule type" value="Genomic_DNA"/>
</dbReference>
<dbReference type="Proteomes" id="UP001043456">
    <property type="component" value="Unassembled WGS sequence"/>
</dbReference>
<evidence type="ECO:0000313" key="3">
    <source>
        <dbReference type="Proteomes" id="UP001043456"/>
    </source>
</evidence>
<dbReference type="OrthoDB" id="10307799at2759"/>
<dbReference type="GeneID" id="67000642"/>
<keyword evidence="3" id="KW-1185">Reference proteome</keyword>
<name>A0A9P3F0Q8_9EURO</name>
<sequence>MPKRNYQAWTPGEESELQSWVARHLDLKWSERATKIWDDITAQPAQDRRSPGVRAQRGSALASRKLGPAVSQPALLRLLDLARKANAQLCRPRHNRSPRPPLAITVHQHNPASSAVDQLRDGCGRSTLPSNVEMPKMRQEIKADLRQMSQVFHPLVTVLQENGGMAMIRSAQDITGVSGRHLGLQGHFER</sequence>
<proteinExistence type="predicted"/>
<reference evidence="2 3" key="1">
    <citation type="submission" date="2018-10" db="EMBL/GenBank/DDBJ databases">
        <title>Pan-genome distribution and transcriptional activeness of fungal secondary metabolism genes in Aspergillus section Fumigati.</title>
        <authorList>
            <person name="Takahashi H."/>
            <person name="Umemura M."/>
            <person name="Ninomiya A."/>
            <person name="Kusuya Y."/>
            <person name="Urayama S."/>
            <person name="Shimizu M."/>
            <person name="Watanabe A."/>
            <person name="Kamei K."/>
            <person name="Yaguchi T."/>
            <person name="Hagiwara D."/>
        </authorList>
    </citation>
    <scope>NUCLEOTIDE SEQUENCE [LARGE SCALE GENOMIC DNA]</scope>
    <source>
        <strain evidence="2 3">IFM 55266</strain>
    </source>
</reference>
<evidence type="ECO:0000313" key="2">
    <source>
        <dbReference type="EMBL" id="GIJ92752.1"/>
    </source>
</evidence>
<gene>
    <name evidence="2" type="ORF">Asppvi_002030</name>
</gene>
<comment type="caution">
    <text evidence="2">The sequence shown here is derived from an EMBL/GenBank/DDBJ whole genome shotgun (WGS) entry which is preliminary data.</text>
</comment>
<accession>A0A9P3F0Q8</accession>
<dbReference type="AlphaFoldDB" id="A0A9P3F0Q8"/>
<protein>
    <submittedName>
        <fullName evidence="2">Uncharacterized protein</fullName>
    </submittedName>
</protein>